<sequence length="134" mass="15106">MGEARKLSDDNSTNTKNAVRSSFRLMPLERHQADLEMLEQEGYRIDLILKGAMKAARKTTPRIEEYVAAPDLAYWKQHHIVWNFTVAPATIVKLRKAAKDPLDALPLSELVRGQITSAWIPALDEAIAKVKRAL</sequence>
<dbReference type="EMBL" id="VFPT01000006">
    <property type="protein sequence ID" value="TQM89596.1"/>
    <property type="molecule type" value="Genomic_DNA"/>
</dbReference>
<gene>
    <name evidence="1" type="ORF">BD293_4620</name>
</gene>
<comment type="caution">
    <text evidence="1">The sequence shown here is derived from an EMBL/GenBank/DDBJ whole genome shotgun (WGS) entry which is preliminary data.</text>
</comment>
<keyword evidence="2" id="KW-1185">Reference proteome</keyword>
<dbReference type="OrthoDB" id="7862653at2"/>
<dbReference type="RefSeq" id="WP_142085973.1">
    <property type="nucleotide sequence ID" value="NZ_VFPT01000006.1"/>
</dbReference>
<evidence type="ECO:0000313" key="1">
    <source>
        <dbReference type="EMBL" id="TQM89596.1"/>
    </source>
</evidence>
<accession>A0A543K3E4</accession>
<name>A0A543K3E4_9RHOB</name>
<dbReference type="Proteomes" id="UP000320582">
    <property type="component" value="Unassembled WGS sequence"/>
</dbReference>
<evidence type="ECO:0000313" key="2">
    <source>
        <dbReference type="Proteomes" id="UP000320582"/>
    </source>
</evidence>
<organism evidence="1 2">
    <name type="scientific">Roseinatronobacter monicus</name>
    <dbReference type="NCBI Taxonomy" id="393481"/>
    <lineage>
        <taxon>Bacteria</taxon>
        <taxon>Pseudomonadati</taxon>
        <taxon>Pseudomonadota</taxon>
        <taxon>Alphaproteobacteria</taxon>
        <taxon>Rhodobacterales</taxon>
        <taxon>Paracoccaceae</taxon>
        <taxon>Roseinatronobacter</taxon>
    </lineage>
</organism>
<proteinExistence type="predicted"/>
<protein>
    <submittedName>
        <fullName evidence="1">Uncharacterized protein</fullName>
    </submittedName>
</protein>
<dbReference type="AlphaFoldDB" id="A0A543K3E4"/>
<reference evidence="1 2" key="1">
    <citation type="submission" date="2019-06" db="EMBL/GenBank/DDBJ databases">
        <title>Genomic Encyclopedia of Archaeal and Bacterial Type Strains, Phase II (KMG-II): from individual species to whole genera.</title>
        <authorList>
            <person name="Goeker M."/>
        </authorList>
    </citation>
    <scope>NUCLEOTIDE SEQUENCE [LARGE SCALE GENOMIC DNA]</scope>
    <source>
        <strain evidence="1 2">DSM 18423</strain>
    </source>
</reference>